<dbReference type="Pfam" id="PF07857">
    <property type="entry name" value="TMEM144"/>
    <property type="match status" value="1"/>
</dbReference>
<organism evidence="7">
    <name type="scientific">Lotharella oceanica</name>
    <dbReference type="NCBI Taxonomy" id="641309"/>
    <lineage>
        <taxon>Eukaryota</taxon>
        <taxon>Sar</taxon>
        <taxon>Rhizaria</taxon>
        <taxon>Cercozoa</taxon>
        <taxon>Chlorarachniophyceae</taxon>
        <taxon>Lotharella</taxon>
    </lineage>
</organism>
<dbReference type="PANTHER" id="PTHR16119:SF22">
    <property type="entry name" value="EAMA DOMAIN-CONTAINING PROTEIN"/>
    <property type="match status" value="1"/>
</dbReference>
<accession>A0A7S2X590</accession>
<dbReference type="EMBL" id="HBHP01000751">
    <property type="protein sequence ID" value="CAD9744818.1"/>
    <property type="molecule type" value="Transcribed_RNA"/>
</dbReference>
<feature type="transmembrane region" description="Helical" evidence="6">
    <location>
        <begin position="74"/>
        <end position="98"/>
    </location>
</feature>
<gene>
    <name evidence="7" type="ORF">LSP00402_LOCUS503</name>
</gene>
<keyword evidence="3 6" id="KW-0812">Transmembrane</keyword>
<protein>
    <recommendedName>
        <fullName evidence="8">EamA domain-containing protein</fullName>
    </recommendedName>
</protein>
<proteinExistence type="inferred from homology"/>
<dbReference type="PANTHER" id="PTHR16119">
    <property type="entry name" value="TRANSMEMBRANE PROTEIN 144"/>
    <property type="match status" value="1"/>
</dbReference>
<dbReference type="InterPro" id="IPR010651">
    <property type="entry name" value="Sugar_transport"/>
</dbReference>
<feature type="transmembrane region" description="Helical" evidence="6">
    <location>
        <begin position="131"/>
        <end position="152"/>
    </location>
</feature>
<sequence>MSAESKWLTGIALAATVGLAGGSTLAPLNYVPKEESGLAFLPAFGVGAMIASPLVCLIWFGYHGFVIPPLFLRETLWAGILSGTLWNLSNFCALISIPALSYSIAYPMLQCALFVAGLWGIFVFKEITGYAVLVFFVAGFILICGAVCLALSEASL</sequence>
<evidence type="ECO:0000256" key="4">
    <source>
        <dbReference type="ARBA" id="ARBA00022989"/>
    </source>
</evidence>
<evidence type="ECO:0000313" key="7">
    <source>
        <dbReference type="EMBL" id="CAD9744818.1"/>
    </source>
</evidence>
<evidence type="ECO:0000256" key="3">
    <source>
        <dbReference type="ARBA" id="ARBA00022692"/>
    </source>
</evidence>
<feature type="transmembrane region" description="Helical" evidence="6">
    <location>
        <begin position="38"/>
        <end position="62"/>
    </location>
</feature>
<feature type="transmembrane region" description="Helical" evidence="6">
    <location>
        <begin position="104"/>
        <end position="124"/>
    </location>
</feature>
<keyword evidence="5 6" id="KW-0472">Membrane</keyword>
<dbReference type="GO" id="GO:0015144">
    <property type="term" value="F:carbohydrate transmembrane transporter activity"/>
    <property type="evidence" value="ECO:0007669"/>
    <property type="project" value="InterPro"/>
</dbReference>
<evidence type="ECO:0000256" key="2">
    <source>
        <dbReference type="ARBA" id="ARBA00005731"/>
    </source>
</evidence>
<reference evidence="7" key="1">
    <citation type="submission" date="2021-01" db="EMBL/GenBank/DDBJ databases">
        <authorList>
            <person name="Corre E."/>
            <person name="Pelletier E."/>
            <person name="Niang G."/>
            <person name="Scheremetjew M."/>
            <person name="Finn R."/>
            <person name="Kale V."/>
            <person name="Holt S."/>
            <person name="Cochrane G."/>
            <person name="Meng A."/>
            <person name="Brown T."/>
            <person name="Cohen L."/>
        </authorList>
    </citation>
    <scope>NUCLEOTIDE SEQUENCE</scope>
    <source>
        <strain evidence="7">CCMP622</strain>
    </source>
</reference>
<evidence type="ECO:0000256" key="5">
    <source>
        <dbReference type="ARBA" id="ARBA00023136"/>
    </source>
</evidence>
<dbReference type="GO" id="GO:0016020">
    <property type="term" value="C:membrane"/>
    <property type="evidence" value="ECO:0007669"/>
    <property type="project" value="UniProtKB-SubCell"/>
</dbReference>
<dbReference type="AlphaFoldDB" id="A0A7S2X590"/>
<name>A0A7S2X590_9EUKA</name>
<evidence type="ECO:0000256" key="6">
    <source>
        <dbReference type="SAM" id="Phobius"/>
    </source>
</evidence>
<dbReference type="InterPro" id="IPR012435">
    <property type="entry name" value="TMEM144"/>
</dbReference>
<evidence type="ECO:0000256" key="1">
    <source>
        <dbReference type="ARBA" id="ARBA00004141"/>
    </source>
</evidence>
<evidence type="ECO:0008006" key="8">
    <source>
        <dbReference type="Google" id="ProtNLM"/>
    </source>
</evidence>
<comment type="subcellular location">
    <subcellularLocation>
        <location evidence="1">Membrane</location>
        <topology evidence="1">Multi-pass membrane protein</topology>
    </subcellularLocation>
</comment>
<comment type="similarity">
    <text evidence="2">Belongs to the TMEM144 family.</text>
</comment>
<keyword evidence="4 6" id="KW-1133">Transmembrane helix</keyword>